<evidence type="ECO:0000256" key="8">
    <source>
        <dbReference type="ARBA" id="ARBA00022771"/>
    </source>
</evidence>
<dbReference type="PANTHER" id="PTHR10670:SF0">
    <property type="entry name" value="DNA POLYMERASE EPSILON CATALYTIC SUBUNIT A"/>
    <property type="match status" value="1"/>
</dbReference>
<keyword evidence="12 15" id="KW-0411">Iron-sulfur</keyword>
<evidence type="ECO:0000313" key="19">
    <source>
        <dbReference type="Proteomes" id="UP000789901"/>
    </source>
</evidence>
<evidence type="ECO:0000256" key="3">
    <source>
        <dbReference type="ARBA" id="ARBA00022485"/>
    </source>
</evidence>
<accession>A0ABN7V7U7</accession>
<keyword evidence="3 15" id="KW-0004">4Fe-4S</keyword>
<keyword evidence="7 15" id="KW-0479">Metal-binding</keyword>
<comment type="similarity">
    <text evidence="2 15">Belongs to the DNA polymerase type-B family.</text>
</comment>
<evidence type="ECO:0000256" key="14">
    <source>
        <dbReference type="ARBA" id="ARBA00023242"/>
    </source>
</evidence>
<dbReference type="CDD" id="cd05535">
    <property type="entry name" value="POLBc_epsilon"/>
    <property type="match status" value="1"/>
</dbReference>
<dbReference type="EMBL" id="CAJVQB010010640">
    <property type="protein sequence ID" value="CAG8741639.1"/>
    <property type="molecule type" value="Genomic_DNA"/>
</dbReference>
<comment type="cofactor">
    <cofactor evidence="15">
        <name>[4Fe-4S] cluster</name>
        <dbReference type="ChEBI" id="CHEBI:49883"/>
    </cofactor>
</comment>
<comment type="caution">
    <text evidence="18">The sequence shown here is derived from an EMBL/GenBank/DDBJ whole genome shotgun (WGS) entry which is preliminary data.</text>
</comment>
<keyword evidence="8 15" id="KW-0863">Zinc-finger</keyword>
<evidence type="ECO:0000256" key="16">
    <source>
        <dbReference type="SAM" id="MobiDB-lite"/>
    </source>
</evidence>
<keyword evidence="13 15" id="KW-0238">DNA-binding</keyword>
<keyword evidence="11 15" id="KW-0408">Iron</keyword>
<evidence type="ECO:0000256" key="9">
    <source>
        <dbReference type="ARBA" id="ARBA00022833"/>
    </source>
</evidence>
<dbReference type="PANTHER" id="PTHR10670">
    <property type="entry name" value="DNA POLYMERASE EPSILON CATALYTIC SUBUNIT A"/>
    <property type="match status" value="1"/>
</dbReference>
<evidence type="ECO:0000256" key="13">
    <source>
        <dbReference type="ARBA" id="ARBA00023125"/>
    </source>
</evidence>
<dbReference type="Gene3D" id="3.90.1600.10">
    <property type="entry name" value="Palm domain of DNA polymerase"/>
    <property type="match status" value="1"/>
</dbReference>
<evidence type="ECO:0000256" key="2">
    <source>
        <dbReference type="ARBA" id="ARBA00005755"/>
    </source>
</evidence>
<evidence type="ECO:0000256" key="6">
    <source>
        <dbReference type="ARBA" id="ARBA00022705"/>
    </source>
</evidence>
<evidence type="ECO:0000259" key="17">
    <source>
        <dbReference type="SMART" id="SM01159"/>
    </source>
</evidence>
<dbReference type="Pfam" id="PF22912">
    <property type="entry name" value="zf-DPOE"/>
    <property type="match status" value="1"/>
</dbReference>
<dbReference type="InterPro" id="IPR043502">
    <property type="entry name" value="DNA/RNA_pol_sf"/>
</dbReference>
<organism evidence="18 19">
    <name type="scientific">Gigaspora margarita</name>
    <dbReference type="NCBI Taxonomy" id="4874"/>
    <lineage>
        <taxon>Eukaryota</taxon>
        <taxon>Fungi</taxon>
        <taxon>Fungi incertae sedis</taxon>
        <taxon>Mucoromycota</taxon>
        <taxon>Glomeromycotina</taxon>
        <taxon>Glomeromycetes</taxon>
        <taxon>Diversisporales</taxon>
        <taxon>Gigasporaceae</taxon>
        <taxon>Gigaspora</taxon>
    </lineage>
</organism>
<dbReference type="SMART" id="SM00486">
    <property type="entry name" value="POLBc"/>
    <property type="match status" value="1"/>
</dbReference>
<keyword evidence="5 15" id="KW-0548">Nucleotidyltransferase</keyword>
<evidence type="ECO:0000256" key="5">
    <source>
        <dbReference type="ARBA" id="ARBA00022695"/>
    </source>
</evidence>
<keyword evidence="10 15" id="KW-0239">DNA-directed DNA polymerase</keyword>
<dbReference type="Gene3D" id="3.30.420.10">
    <property type="entry name" value="Ribonuclease H-like superfamily/Ribonuclease H"/>
    <property type="match status" value="1"/>
</dbReference>
<dbReference type="InterPro" id="IPR054475">
    <property type="entry name" value="Znf-DPOE"/>
</dbReference>
<evidence type="ECO:0000256" key="12">
    <source>
        <dbReference type="ARBA" id="ARBA00023014"/>
    </source>
</evidence>
<dbReference type="Gene3D" id="1.10.132.60">
    <property type="entry name" value="DNA polymerase family B, C-terminal domain"/>
    <property type="match status" value="1"/>
</dbReference>
<comment type="catalytic activity">
    <reaction evidence="15">
        <text>DNA(n) + a 2'-deoxyribonucleoside 5'-triphosphate = DNA(n+1) + diphosphate</text>
        <dbReference type="Rhea" id="RHEA:22508"/>
        <dbReference type="Rhea" id="RHEA-COMP:17339"/>
        <dbReference type="Rhea" id="RHEA-COMP:17340"/>
        <dbReference type="ChEBI" id="CHEBI:33019"/>
        <dbReference type="ChEBI" id="CHEBI:61560"/>
        <dbReference type="ChEBI" id="CHEBI:173112"/>
        <dbReference type="EC" id="2.7.7.7"/>
    </reaction>
</comment>
<keyword evidence="19" id="KW-1185">Reference proteome</keyword>
<dbReference type="SUPFAM" id="SSF56672">
    <property type="entry name" value="DNA/RNA polymerases"/>
    <property type="match status" value="1"/>
</dbReference>
<dbReference type="Proteomes" id="UP000789901">
    <property type="component" value="Unassembled WGS sequence"/>
</dbReference>
<keyword evidence="4 15" id="KW-0808">Transferase</keyword>
<proteinExistence type="inferred from homology"/>
<dbReference type="EC" id="2.7.7.7" evidence="15"/>
<comment type="function">
    <text evidence="15">DNA polymerase II participates in chromosomal DNA replication.</text>
</comment>
<dbReference type="InterPro" id="IPR042087">
    <property type="entry name" value="DNA_pol_B_thumb"/>
</dbReference>
<dbReference type="InterPro" id="IPR023211">
    <property type="entry name" value="DNA_pol_palm_dom_sf"/>
</dbReference>
<dbReference type="InterPro" id="IPR006172">
    <property type="entry name" value="DNA-dir_DNA_pol_B"/>
</dbReference>
<dbReference type="SUPFAM" id="SSF53098">
    <property type="entry name" value="Ribonuclease H-like"/>
    <property type="match status" value="1"/>
</dbReference>
<dbReference type="InterPro" id="IPR029703">
    <property type="entry name" value="POL2"/>
</dbReference>
<feature type="region of interest" description="Disordered" evidence="16">
    <location>
        <begin position="1209"/>
        <end position="1235"/>
    </location>
</feature>
<comment type="subcellular location">
    <subcellularLocation>
        <location evidence="1 15">Nucleus</location>
    </subcellularLocation>
</comment>
<feature type="non-terminal residue" evidence="18">
    <location>
        <position position="1"/>
    </location>
</feature>
<dbReference type="InterPro" id="IPR006133">
    <property type="entry name" value="DNA-dir_DNA_pol_B_exonuc"/>
</dbReference>
<dbReference type="Pfam" id="PF08490">
    <property type="entry name" value="DUF1744"/>
    <property type="match status" value="2"/>
</dbReference>
<evidence type="ECO:0000256" key="10">
    <source>
        <dbReference type="ARBA" id="ARBA00022932"/>
    </source>
</evidence>
<keyword evidence="9 15" id="KW-0862">Zinc</keyword>
<evidence type="ECO:0000256" key="11">
    <source>
        <dbReference type="ARBA" id="ARBA00023004"/>
    </source>
</evidence>
<dbReference type="InterPro" id="IPR055191">
    <property type="entry name" value="POL2_thumb"/>
</dbReference>
<sequence>SVQETNILEKLGFKKYDNGPPRLGWLINMSGSLEPEEIHISDVQSIIIHISLCNVSLERNIPLENIWEEKLVTVRNQLFRIATENRKNLNVVNIYGNNSNSYGSKYSESGQKDKILDDIIDLREYDIPYYQRAAMDLGYRVGQWYTVSAFPQDDGAQIIMRHREDIKQRGDPVILAYDIESTKKPLKFPDSANDPIMMISYMINGMGFLITNREIVAEDIEEIEYSPSTQYKGFFKIFNEPNEAKQRPTIIVTYNGDYFDWPYVEDRASKYGINMYKEIGFKKNVNDEYISKHCSHMDCLHWVKRDSYLPVGSQGLKNVTHAKLGYNPDELDPEVMTKLAYEDPHTLARYSVSDAVATYYLYIEYIHPFIFSLCNIIPLNPDDILRKGTGTLCEALLMVEAYRANIIMPNKHEENDEVFFKDHLLQDETYIGGHVDALEAGVFRSDIPVSFDIDRAAIQQVVINVNQYTERDIESAFSMRDQSRKQIIDEKLSEITNYEEVRMQILSALETLKGEQPLEQTPLIYHLDVAAMYPNIILTNRLQPDSIVTDEVCLRCDYNVPGKECDRRMTWSWRGDFYPAKTNEYKMIKKQLMSEIFPGKNPGDKGRAYYLLSLEEQTALLKKRLGDYCQTVYKRKKETEVEQREAIVCQRENPFYVNTVLSFRDRRYKYKGDVKEWKKKLAEATKNEDLVKIEEAKKMIVLYDSLQLAHKCLLNSFYGYVMRKGSRWYSMEMAGIVCDTGAKIIQMARQLIEKIGRPLELDTDGIWCILPSTFPENFTFELLCGKTFSISYPCTMLNYLVHQEFTNDQYQRLSHITNEYEIGKENSIFFEVDGPYRAMILPSSLEENKLLKKRYAVFAHDGTLQELKGFEVKRRGELKLLKNFQESIFQVFLRGKTLKDCYAEVGKVANAFLDVLEQKGATLSDEQLIDSISEKRGMSRALEDYGEQKSTSITAAKRLAEFLGADMVKGNKLTCHFIVSAKPLGEAISERVIPIAIFSAEENVKRHYIRKWLKDQKMDNFDIRHILDWTYYYERLGSAIQKLITIPATAQNVENPIPRLKHPDWLHKKLAANSDKNQQRRITDMFAKTNDMVIDDITYENDELRNTEIVDTEIVDTEIVDTEIVDIEIVDTEIVDTEFSHNDQSNHIDDIEDFGTSSSSKSSVPIPNCKKRSFGKSYPDELNQEELMVVDEPQYENCDYIEIDDHPLSKRQRVDDAKNKETATSTKKKKDKNSVKKSTLENFCGQKNRWEILQIIETDIQGEFRMWVLIGGATHAIRLNVPKKVYINYKLQNLPTEMEEIVNGKGSISRVSRTLPGTHERFNLFEVIMPESLYRQNQKLLLNLFNDPLVEGVYETRITSLDRALIEIGCIISKDSVKSGIFKSAPRKGMNLQDIVKTEVFQRTPYLEEYPINYLYLCRIMSGDRHIYGLFSTIRNKAHIFLVEKSKVKSHLPHLQNAYASILERMINDPRYDGEVFNYHKELNFEVSTHVRDDKKTFPKRLSREIKEYKEGRHGPTILIVQSSVTYYNLIEEGVRNLQEFPSMYIKLSENDNLPSLDWQRHAFSRMITKYLVVGQIITQRIKKARYARMPFCNLNNDSSIFIADVLFARKLIKNDIIIWWSPNRKPDYGGREQDEYFECLHHSDAIGNYGFVNTPGMHKNICFEIQLNDLIVNTILESSWINQSEGSMQLFGDEMPLATFTALKSMVRDWYIEASNSQNEIAKFLIHDLQIWLSTVNSNFYDCNISGIIYTLMSKVVMQLIAEFRNSGVEIVHSNLHKMIIATSKNELEVAIQYLDFILKYVKQKPIFQTLNIICTKTWSNMIWLDSNNFCGALSQAGEFENHWKIKEYLPQKLHEKFDSLVKEFIEVCRENMIMRGTINFGEIRRRLEAKIYDKVVEAHEDCNEGLLFTNVICAIFQSSLSETETRILKQNCCNLLKVSPYSNEAKFKLNSQKKVGKIECSCGLVQPIDITLPKCINCEKEFRLEQLEFSLLEAINEQIESYQEQDLYCSKCNLPQQKNFCQECTCGGAYLQTVSRDDLSMLVITLMNFAQKNEMKLLLETCEWLNNN</sequence>
<name>A0ABN7V7U7_GIGMA</name>
<dbReference type="InterPro" id="IPR012337">
    <property type="entry name" value="RNaseH-like_sf"/>
</dbReference>
<evidence type="ECO:0000256" key="7">
    <source>
        <dbReference type="ARBA" id="ARBA00022723"/>
    </source>
</evidence>
<evidence type="ECO:0000256" key="15">
    <source>
        <dbReference type="RuleBase" id="RU365029"/>
    </source>
</evidence>
<feature type="domain" description="DNA polymerase epsilon catalytic subunit A C-terminal" evidence="17">
    <location>
        <begin position="1454"/>
        <end position="1834"/>
    </location>
</feature>
<dbReference type="Pfam" id="PF22634">
    <property type="entry name" value="POL2_thumb"/>
    <property type="match status" value="1"/>
</dbReference>
<reference evidence="18 19" key="1">
    <citation type="submission" date="2021-06" db="EMBL/GenBank/DDBJ databases">
        <authorList>
            <person name="Kallberg Y."/>
            <person name="Tangrot J."/>
            <person name="Rosling A."/>
        </authorList>
    </citation>
    <scope>NUCLEOTIDE SEQUENCE [LARGE SCALE GENOMIC DNA]</scope>
    <source>
        <strain evidence="18 19">120-4 pot B 10/14</strain>
    </source>
</reference>
<gene>
    <name evidence="18" type="ORF">GMARGA_LOCUS15444</name>
</gene>
<keyword evidence="14 15" id="KW-0539">Nucleus</keyword>
<feature type="compositionally biased region" description="Basic and acidic residues" evidence="16">
    <location>
        <begin position="1209"/>
        <end position="1221"/>
    </location>
</feature>
<evidence type="ECO:0000256" key="1">
    <source>
        <dbReference type="ARBA" id="ARBA00004123"/>
    </source>
</evidence>
<protein>
    <recommendedName>
        <fullName evidence="15">DNA polymerase epsilon catalytic subunit</fullName>
        <ecNumber evidence="15">2.7.7.7</ecNumber>
    </recommendedName>
</protein>
<dbReference type="InterPro" id="IPR013697">
    <property type="entry name" value="DNA_pol_e_suA_C"/>
</dbReference>
<dbReference type="Pfam" id="PF03104">
    <property type="entry name" value="DNA_pol_B_exo1"/>
    <property type="match status" value="1"/>
</dbReference>
<evidence type="ECO:0000313" key="18">
    <source>
        <dbReference type="EMBL" id="CAG8741639.1"/>
    </source>
</evidence>
<dbReference type="SMART" id="SM01159">
    <property type="entry name" value="DUF1744"/>
    <property type="match status" value="1"/>
</dbReference>
<evidence type="ECO:0000256" key="4">
    <source>
        <dbReference type="ARBA" id="ARBA00022679"/>
    </source>
</evidence>
<keyword evidence="6 15" id="KW-0235">DNA replication</keyword>
<dbReference type="InterPro" id="IPR036397">
    <property type="entry name" value="RNaseH_sf"/>
</dbReference>